<dbReference type="Proteomes" id="UP000254263">
    <property type="component" value="Unassembled WGS sequence"/>
</dbReference>
<dbReference type="PANTHER" id="PTHR23026:SF117">
    <property type="entry name" value="NITROREDUCTASE"/>
    <property type="match status" value="1"/>
</dbReference>
<protein>
    <submittedName>
        <fullName evidence="2">FMN reductase (NADPH)</fullName>
        <ecNumber evidence="2">1.5.1.38</ecNumber>
    </submittedName>
</protein>
<keyword evidence="2" id="KW-0560">Oxidoreductase</keyword>
<dbReference type="EMBL" id="UGTI01000001">
    <property type="protein sequence ID" value="SUB77257.1"/>
    <property type="molecule type" value="Genomic_DNA"/>
</dbReference>
<dbReference type="Pfam" id="PF00881">
    <property type="entry name" value="Nitroreductase"/>
    <property type="match status" value="2"/>
</dbReference>
<dbReference type="Gene3D" id="3.40.109.10">
    <property type="entry name" value="NADH Oxidase"/>
    <property type="match status" value="1"/>
</dbReference>
<dbReference type="SUPFAM" id="SSF55469">
    <property type="entry name" value="FMN-dependent nitroreductase-like"/>
    <property type="match status" value="1"/>
</dbReference>
<dbReference type="EC" id="1.5.1.38" evidence="2"/>
<gene>
    <name evidence="2" type="primary">nfrA1</name>
    <name evidence="2" type="ORF">NCTC13100_00372</name>
</gene>
<organism evidence="2 3">
    <name type="scientific">Porphyromonas macacae</name>
    <dbReference type="NCBI Taxonomy" id="28115"/>
    <lineage>
        <taxon>Bacteria</taxon>
        <taxon>Pseudomonadati</taxon>
        <taxon>Bacteroidota</taxon>
        <taxon>Bacteroidia</taxon>
        <taxon>Bacteroidales</taxon>
        <taxon>Porphyromonadaceae</taxon>
        <taxon>Porphyromonas</taxon>
    </lineage>
</organism>
<dbReference type="InterPro" id="IPR050627">
    <property type="entry name" value="Nitroreductase/BluB"/>
</dbReference>
<feature type="domain" description="Nitroreductase" evidence="1">
    <location>
        <begin position="12"/>
        <end position="63"/>
    </location>
</feature>
<evidence type="ECO:0000313" key="2">
    <source>
        <dbReference type="EMBL" id="SUB77257.1"/>
    </source>
</evidence>
<evidence type="ECO:0000313" key="3">
    <source>
        <dbReference type="Proteomes" id="UP000254263"/>
    </source>
</evidence>
<proteinExistence type="predicted"/>
<reference evidence="2 3" key="1">
    <citation type="submission" date="2018-06" db="EMBL/GenBank/DDBJ databases">
        <authorList>
            <consortium name="Pathogen Informatics"/>
            <person name="Doyle S."/>
        </authorList>
    </citation>
    <scope>NUCLEOTIDE SEQUENCE [LARGE SCALE GENOMIC DNA]</scope>
    <source>
        <strain evidence="2 3">NCTC13100</strain>
    </source>
</reference>
<dbReference type="RefSeq" id="WP_018359474.1">
    <property type="nucleotide sequence ID" value="NZ_JRFB01000022.1"/>
</dbReference>
<accession>A0A379DGZ9</accession>
<feature type="domain" description="Nitroreductase" evidence="1">
    <location>
        <begin position="73"/>
        <end position="155"/>
    </location>
</feature>
<dbReference type="InterPro" id="IPR000415">
    <property type="entry name" value="Nitroreductase-like"/>
</dbReference>
<dbReference type="PANTHER" id="PTHR23026">
    <property type="entry name" value="NADPH NITROREDUCTASE"/>
    <property type="match status" value="1"/>
</dbReference>
<dbReference type="AlphaFoldDB" id="A0A379DGZ9"/>
<dbReference type="CDD" id="cd02151">
    <property type="entry name" value="nitroreductase"/>
    <property type="match status" value="1"/>
</dbReference>
<evidence type="ECO:0000259" key="1">
    <source>
        <dbReference type="Pfam" id="PF00881"/>
    </source>
</evidence>
<sequence>MRDTDHILEAMRKRRSVRKFTDEKLTAEEVQSLMEAALRAPSSRNKHTTQFVLVEDSETLNKLSYMRSHGVSFIARAPLAIVILGSPMECALWKEDATLAAAFLQLEAESLGLGSCWGHVHEKVTENGQDSAEYVRRILDIPYQLEVLCVIAVGHKAEEPEPHTIEQLRWEQLHIERYKVSEEKEQ</sequence>
<dbReference type="InterPro" id="IPR029479">
    <property type="entry name" value="Nitroreductase"/>
</dbReference>
<name>A0A379DGZ9_9PORP</name>
<dbReference type="GO" id="GO:0052873">
    <property type="term" value="F:FMN reductase (NADPH) activity"/>
    <property type="evidence" value="ECO:0007669"/>
    <property type="project" value="UniProtKB-EC"/>
</dbReference>